<name>A0ABV8LTE5_9ACTN</name>
<evidence type="ECO:0000256" key="1">
    <source>
        <dbReference type="SAM" id="Phobius"/>
    </source>
</evidence>
<protein>
    <recommendedName>
        <fullName evidence="4">Transmembrane protein</fullName>
    </recommendedName>
</protein>
<keyword evidence="1" id="KW-1133">Transmembrane helix</keyword>
<keyword evidence="1" id="KW-0812">Transmembrane</keyword>
<feature type="transmembrane region" description="Helical" evidence="1">
    <location>
        <begin position="55"/>
        <end position="76"/>
    </location>
</feature>
<gene>
    <name evidence="2" type="ORF">ACFOZ4_24640</name>
</gene>
<evidence type="ECO:0000313" key="2">
    <source>
        <dbReference type="EMBL" id="MFC4133813.1"/>
    </source>
</evidence>
<dbReference type="RefSeq" id="WP_253755878.1">
    <property type="nucleotide sequence ID" value="NZ_JAMZDZ010000001.1"/>
</dbReference>
<feature type="transmembrane region" description="Helical" evidence="1">
    <location>
        <begin position="32"/>
        <end position="49"/>
    </location>
</feature>
<evidence type="ECO:0000313" key="3">
    <source>
        <dbReference type="Proteomes" id="UP001595816"/>
    </source>
</evidence>
<accession>A0ABV8LTE5</accession>
<reference evidence="3" key="1">
    <citation type="journal article" date="2019" name="Int. J. Syst. Evol. Microbiol.">
        <title>The Global Catalogue of Microorganisms (GCM) 10K type strain sequencing project: providing services to taxonomists for standard genome sequencing and annotation.</title>
        <authorList>
            <consortium name="The Broad Institute Genomics Platform"/>
            <consortium name="The Broad Institute Genome Sequencing Center for Infectious Disease"/>
            <person name="Wu L."/>
            <person name="Ma J."/>
        </authorList>
    </citation>
    <scope>NUCLEOTIDE SEQUENCE [LARGE SCALE GENOMIC DNA]</scope>
    <source>
        <strain evidence="3">CGMCC 4.7289</strain>
    </source>
</reference>
<comment type="caution">
    <text evidence="2">The sequence shown here is derived from an EMBL/GenBank/DDBJ whole genome shotgun (WGS) entry which is preliminary data.</text>
</comment>
<feature type="transmembrane region" description="Helical" evidence="1">
    <location>
        <begin position="88"/>
        <end position="113"/>
    </location>
</feature>
<dbReference type="EMBL" id="JBHSAY010000014">
    <property type="protein sequence ID" value="MFC4133813.1"/>
    <property type="molecule type" value="Genomic_DNA"/>
</dbReference>
<feature type="transmembrane region" description="Helical" evidence="1">
    <location>
        <begin position="125"/>
        <end position="143"/>
    </location>
</feature>
<proteinExistence type="predicted"/>
<sequence>MTEHMRPDEAAQALAQVRATQEQVIGMSMIPIWFWWAIGALMVGFAAAIESGDDTIIGIGVVVFVVGLTASVGWVVRKALRVQVRNDLLGLRGAGLIAGFVLGTVAVSLAAGFALEAADVAHPATWGEVVTAMILGFGGPWLNRALRRIMIERSGGGR</sequence>
<evidence type="ECO:0008006" key="4">
    <source>
        <dbReference type="Google" id="ProtNLM"/>
    </source>
</evidence>
<keyword evidence="3" id="KW-1185">Reference proteome</keyword>
<dbReference type="Proteomes" id="UP001595816">
    <property type="component" value="Unassembled WGS sequence"/>
</dbReference>
<keyword evidence="1" id="KW-0472">Membrane</keyword>
<organism evidence="2 3">
    <name type="scientific">Hamadaea flava</name>
    <dbReference type="NCBI Taxonomy" id="1742688"/>
    <lineage>
        <taxon>Bacteria</taxon>
        <taxon>Bacillati</taxon>
        <taxon>Actinomycetota</taxon>
        <taxon>Actinomycetes</taxon>
        <taxon>Micromonosporales</taxon>
        <taxon>Micromonosporaceae</taxon>
        <taxon>Hamadaea</taxon>
    </lineage>
</organism>